<comment type="caution">
    <text evidence="1">The sequence shown here is derived from an EMBL/GenBank/DDBJ whole genome shotgun (WGS) entry which is preliminary data.</text>
</comment>
<dbReference type="EMBL" id="JACGCI010000068">
    <property type="protein sequence ID" value="KAF6748797.1"/>
    <property type="molecule type" value="Genomic_DNA"/>
</dbReference>
<feature type="non-terminal residue" evidence="1">
    <location>
        <position position="1"/>
    </location>
</feature>
<evidence type="ECO:0000313" key="1">
    <source>
        <dbReference type="EMBL" id="KAF6748797.1"/>
    </source>
</evidence>
<keyword evidence="2" id="KW-1185">Reference proteome</keyword>
<dbReference type="AlphaFoldDB" id="A0A8H6HM89"/>
<organism evidence="1 2">
    <name type="scientific">Ephemerocybe angulata</name>
    <dbReference type="NCBI Taxonomy" id="980116"/>
    <lineage>
        <taxon>Eukaryota</taxon>
        <taxon>Fungi</taxon>
        <taxon>Dikarya</taxon>
        <taxon>Basidiomycota</taxon>
        <taxon>Agaricomycotina</taxon>
        <taxon>Agaricomycetes</taxon>
        <taxon>Agaricomycetidae</taxon>
        <taxon>Agaricales</taxon>
        <taxon>Agaricineae</taxon>
        <taxon>Psathyrellaceae</taxon>
        <taxon>Ephemerocybe</taxon>
    </lineage>
</organism>
<evidence type="ECO:0000313" key="2">
    <source>
        <dbReference type="Proteomes" id="UP000521943"/>
    </source>
</evidence>
<name>A0A8H6HM89_9AGAR</name>
<gene>
    <name evidence="1" type="ORF">DFP72DRAFT_792072</name>
</gene>
<protein>
    <submittedName>
        <fullName evidence="1">Uncharacterized protein</fullName>
    </submittedName>
</protein>
<dbReference type="OrthoDB" id="3241874at2759"/>
<sequence>CMVCDPPVTLETNAQRVLEHMGAHILLDPGIDRTTDPCGLCLMSSQICRYFVTKGKGSKGSLHVEAKRSSGCTRKINFQYRSAETSTDTAPCSNVPIPCPLCPNDPAVWRYNLHNHFIKSHSGA</sequence>
<proteinExistence type="predicted"/>
<feature type="non-terminal residue" evidence="1">
    <location>
        <position position="124"/>
    </location>
</feature>
<accession>A0A8H6HM89</accession>
<dbReference type="Proteomes" id="UP000521943">
    <property type="component" value="Unassembled WGS sequence"/>
</dbReference>
<reference evidence="1 2" key="1">
    <citation type="submission" date="2020-07" db="EMBL/GenBank/DDBJ databases">
        <title>Comparative genomics of pyrophilous fungi reveals a link between fire events and developmental genes.</title>
        <authorList>
            <consortium name="DOE Joint Genome Institute"/>
            <person name="Steindorff A.S."/>
            <person name="Carver A."/>
            <person name="Calhoun S."/>
            <person name="Stillman K."/>
            <person name="Liu H."/>
            <person name="Lipzen A."/>
            <person name="Pangilinan J."/>
            <person name="Labutti K."/>
            <person name="Bruns T.D."/>
            <person name="Grigoriev I.V."/>
        </authorList>
    </citation>
    <scope>NUCLEOTIDE SEQUENCE [LARGE SCALE GENOMIC DNA]</scope>
    <source>
        <strain evidence="1 2">CBS 144469</strain>
    </source>
</reference>